<dbReference type="SUPFAM" id="SSF56672">
    <property type="entry name" value="DNA/RNA polymerases"/>
    <property type="match status" value="1"/>
</dbReference>
<dbReference type="GO" id="GO:0003964">
    <property type="term" value="F:RNA-directed DNA polymerase activity"/>
    <property type="evidence" value="ECO:0007669"/>
    <property type="project" value="UniProtKB-KW"/>
</dbReference>
<keyword evidence="3" id="KW-0540">Nuclease</keyword>
<dbReference type="InterPro" id="IPR043502">
    <property type="entry name" value="DNA/RNA_pol_sf"/>
</dbReference>
<evidence type="ECO:0000256" key="3">
    <source>
        <dbReference type="ARBA" id="ARBA00022722"/>
    </source>
</evidence>
<comment type="caution">
    <text evidence="8">The sequence shown here is derived from an EMBL/GenBank/DDBJ whole genome shotgun (WGS) entry which is preliminary data.</text>
</comment>
<dbReference type="Pfam" id="PF17917">
    <property type="entry name" value="RT_RNaseH"/>
    <property type="match status" value="1"/>
</dbReference>
<gene>
    <name evidence="8" type="ORF">ElyMa_000672800</name>
</gene>
<proteinExistence type="predicted"/>
<evidence type="ECO:0000256" key="1">
    <source>
        <dbReference type="ARBA" id="ARBA00022679"/>
    </source>
</evidence>
<evidence type="ECO:0000256" key="5">
    <source>
        <dbReference type="ARBA" id="ARBA00022801"/>
    </source>
</evidence>
<keyword evidence="5" id="KW-0378">Hydrolase</keyword>
<evidence type="ECO:0000256" key="6">
    <source>
        <dbReference type="ARBA" id="ARBA00022918"/>
    </source>
</evidence>
<evidence type="ECO:0000259" key="7">
    <source>
        <dbReference type="Pfam" id="PF17917"/>
    </source>
</evidence>
<dbReference type="PANTHER" id="PTHR37984:SF5">
    <property type="entry name" value="PROTEIN NYNRIN-LIKE"/>
    <property type="match status" value="1"/>
</dbReference>
<dbReference type="InterPro" id="IPR050951">
    <property type="entry name" value="Retrovirus_Pol_polyprotein"/>
</dbReference>
<sequence>MPTTGDLIDELNGSTVFSRIEFIKLSVSRALADVETRYSQIESEMLAFECGVEKFHMYLYGARDYIVTTDPKPLLRMIRSMKLCFARIERWRLHLTPYQFMLIYRPAKMKQI</sequence>
<dbReference type="EMBL" id="BMAT01001390">
    <property type="protein sequence ID" value="GFR84494.1"/>
    <property type="molecule type" value="Genomic_DNA"/>
</dbReference>
<dbReference type="GO" id="GO:0016787">
    <property type="term" value="F:hydrolase activity"/>
    <property type="evidence" value="ECO:0007669"/>
    <property type="project" value="UniProtKB-KW"/>
</dbReference>
<evidence type="ECO:0000256" key="2">
    <source>
        <dbReference type="ARBA" id="ARBA00022695"/>
    </source>
</evidence>
<dbReference type="AlphaFoldDB" id="A0AAV4GGX0"/>
<dbReference type="Proteomes" id="UP000762676">
    <property type="component" value="Unassembled WGS sequence"/>
</dbReference>
<dbReference type="PANTHER" id="PTHR37984">
    <property type="entry name" value="PROTEIN CBG26694"/>
    <property type="match status" value="1"/>
</dbReference>
<reference evidence="8 9" key="1">
    <citation type="journal article" date="2021" name="Elife">
        <title>Chloroplast acquisition without the gene transfer in kleptoplastic sea slugs, Plakobranchus ocellatus.</title>
        <authorList>
            <person name="Maeda T."/>
            <person name="Takahashi S."/>
            <person name="Yoshida T."/>
            <person name="Shimamura S."/>
            <person name="Takaki Y."/>
            <person name="Nagai Y."/>
            <person name="Toyoda A."/>
            <person name="Suzuki Y."/>
            <person name="Arimoto A."/>
            <person name="Ishii H."/>
            <person name="Satoh N."/>
            <person name="Nishiyama T."/>
            <person name="Hasebe M."/>
            <person name="Maruyama T."/>
            <person name="Minagawa J."/>
            <person name="Obokata J."/>
            <person name="Shigenobu S."/>
        </authorList>
    </citation>
    <scope>NUCLEOTIDE SEQUENCE [LARGE SCALE GENOMIC DNA]</scope>
</reference>
<evidence type="ECO:0000313" key="9">
    <source>
        <dbReference type="Proteomes" id="UP000762676"/>
    </source>
</evidence>
<dbReference type="GO" id="GO:0004519">
    <property type="term" value="F:endonuclease activity"/>
    <property type="evidence" value="ECO:0007669"/>
    <property type="project" value="UniProtKB-KW"/>
</dbReference>
<dbReference type="InterPro" id="IPR041373">
    <property type="entry name" value="RT_RNaseH"/>
</dbReference>
<organism evidence="8 9">
    <name type="scientific">Elysia marginata</name>
    <dbReference type="NCBI Taxonomy" id="1093978"/>
    <lineage>
        <taxon>Eukaryota</taxon>
        <taxon>Metazoa</taxon>
        <taxon>Spiralia</taxon>
        <taxon>Lophotrochozoa</taxon>
        <taxon>Mollusca</taxon>
        <taxon>Gastropoda</taxon>
        <taxon>Heterobranchia</taxon>
        <taxon>Euthyneura</taxon>
        <taxon>Panpulmonata</taxon>
        <taxon>Sacoglossa</taxon>
        <taxon>Placobranchoidea</taxon>
        <taxon>Plakobranchidae</taxon>
        <taxon>Elysia</taxon>
    </lineage>
</organism>
<keyword evidence="1" id="KW-0808">Transferase</keyword>
<feature type="domain" description="Reverse transcriptase RNase H-like" evidence="7">
    <location>
        <begin position="27"/>
        <end position="98"/>
    </location>
</feature>
<keyword evidence="6" id="KW-0695">RNA-directed DNA polymerase</keyword>
<accession>A0AAV4GGX0</accession>
<evidence type="ECO:0000313" key="8">
    <source>
        <dbReference type="EMBL" id="GFR84494.1"/>
    </source>
</evidence>
<name>A0AAV4GGX0_9GAST</name>
<keyword evidence="9" id="KW-1185">Reference proteome</keyword>
<protein>
    <submittedName>
        <fullName evidence="8">Retrovirus-related Pol polyprotein from</fullName>
    </submittedName>
</protein>
<evidence type="ECO:0000256" key="4">
    <source>
        <dbReference type="ARBA" id="ARBA00022759"/>
    </source>
</evidence>
<keyword evidence="4" id="KW-0255">Endonuclease</keyword>
<keyword evidence="2" id="KW-0548">Nucleotidyltransferase</keyword>